<dbReference type="GO" id="GO:0009102">
    <property type="term" value="P:biotin biosynthetic process"/>
    <property type="evidence" value="ECO:0007669"/>
    <property type="project" value="TreeGrafter"/>
</dbReference>
<evidence type="ECO:0008006" key="6">
    <source>
        <dbReference type="Google" id="ProtNLM"/>
    </source>
</evidence>
<reference evidence="4 5" key="1">
    <citation type="submission" date="2019-12" db="EMBL/GenBank/DDBJ databases">
        <title>The draft genomic sequence of strain Chitinophaga oryziterrae JCM 16595.</title>
        <authorList>
            <person name="Zhang X."/>
        </authorList>
    </citation>
    <scope>NUCLEOTIDE SEQUENCE [LARGE SCALE GENOMIC DNA]</scope>
    <source>
        <strain evidence="4 5">JCM 16595</strain>
    </source>
</reference>
<keyword evidence="3" id="KW-0663">Pyridoxal phosphate</keyword>
<dbReference type="InterPro" id="IPR050087">
    <property type="entry name" value="AON_synthase_class-II"/>
</dbReference>
<dbReference type="SUPFAM" id="SSF53383">
    <property type="entry name" value="PLP-dependent transferases"/>
    <property type="match status" value="1"/>
</dbReference>
<dbReference type="PANTHER" id="PTHR13693">
    <property type="entry name" value="CLASS II AMINOTRANSFERASE/8-AMINO-7-OXONONANOATE SYNTHASE"/>
    <property type="match status" value="1"/>
</dbReference>
<evidence type="ECO:0000256" key="1">
    <source>
        <dbReference type="ARBA" id="ARBA00001933"/>
    </source>
</evidence>
<evidence type="ECO:0000256" key="3">
    <source>
        <dbReference type="ARBA" id="ARBA00022898"/>
    </source>
</evidence>
<dbReference type="Gene3D" id="3.40.640.10">
    <property type="entry name" value="Type I PLP-dependent aspartate aminotransferase-like (Major domain)"/>
    <property type="match status" value="1"/>
</dbReference>
<dbReference type="InterPro" id="IPR015424">
    <property type="entry name" value="PyrdxlP-dep_Trfase"/>
</dbReference>
<protein>
    <recommendedName>
        <fullName evidence="6">Aminotransferase class I/II-fold pyridoxal phosphate-dependent enzyme</fullName>
    </recommendedName>
</protein>
<dbReference type="Proteomes" id="UP000468388">
    <property type="component" value="Unassembled WGS sequence"/>
</dbReference>
<evidence type="ECO:0000313" key="5">
    <source>
        <dbReference type="Proteomes" id="UP000468388"/>
    </source>
</evidence>
<proteinExistence type="predicted"/>
<evidence type="ECO:0000256" key="2">
    <source>
        <dbReference type="ARBA" id="ARBA00022679"/>
    </source>
</evidence>
<name>A0A6N8JBQ7_9BACT</name>
<dbReference type="OrthoDB" id="846426at2"/>
<dbReference type="GO" id="GO:0008710">
    <property type="term" value="F:8-amino-7-oxononanoate synthase activity"/>
    <property type="evidence" value="ECO:0007669"/>
    <property type="project" value="TreeGrafter"/>
</dbReference>
<comment type="cofactor">
    <cofactor evidence="1">
        <name>pyridoxal 5'-phosphate</name>
        <dbReference type="ChEBI" id="CHEBI:597326"/>
    </cofactor>
</comment>
<dbReference type="InterPro" id="IPR015421">
    <property type="entry name" value="PyrdxlP-dep_Trfase_major"/>
</dbReference>
<keyword evidence="5" id="KW-1185">Reference proteome</keyword>
<dbReference type="EMBL" id="WRXO01000003">
    <property type="protein sequence ID" value="MVT41552.1"/>
    <property type="molecule type" value="Genomic_DNA"/>
</dbReference>
<accession>A0A6N8JBQ7</accession>
<comment type="caution">
    <text evidence="4">The sequence shown here is derived from an EMBL/GenBank/DDBJ whole genome shotgun (WGS) entry which is preliminary data.</text>
</comment>
<keyword evidence="2" id="KW-0808">Transferase</keyword>
<evidence type="ECO:0000313" key="4">
    <source>
        <dbReference type="EMBL" id="MVT41552.1"/>
    </source>
</evidence>
<organism evidence="4 5">
    <name type="scientific">Chitinophaga oryziterrae</name>
    <dbReference type="NCBI Taxonomy" id="1031224"/>
    <lineage>
        <taxon>Bacteria</taxon>
        <taxon>Pseudomonadati</taxon>
        <taxon>Bacteroidota</taxon>
        <taxon>Chitinophagia</taxon>
        <taxon>Chitinophagales</taxon>
        <taxon>Chitinophagaceae</taxon>
        <taxon>Chitinophaga</taxon>
    </lineage>
</organism>
<dbReference type="Gene3D" id="3.90.1150.10">
    <property type="entry name" value="Aspartate Aminotransferase, domain 1"/>
    <property type="match status" value="1"/>
</dbReference>
<dbReference type="InterPro" id="IPR015422">
    <property type="entry name" value="PyrdxlP-dep_Trfase_small"/>
</dbReference>
<dbReference type="AlphaFoldDB" id="A0A6N8JBQ7"/>
<dbReference type="PANTHER" id="PTHR13693:SF100">
    <property type="entry name" value="8-AMINO-7-OXONONANOATE SYNTHASE"/>
    <property type="match status" value="1"/>
</dbReference>
<sequence>MQTLRTDITPGNTVDINGKEHLFFSGFSYLGLHTHPLFKEALKAGIDRYGTIFISSRIANVQLSLYDELEHALATALHQQAAATFSSGYMASQAAVQYAATQGTLLYAPSAHPALWLGKPVIPDIPWHDWATQTIALINSHADDTFVVVADGVNPLTSTINDFSWLTQLKRKALILIDDSHGIGILGPTGNGITHTLPPQQDYLLAASLAKAYSVQGSVVAGRGAHIAAIKKLPLFTAGTPLMPANAYAFLQSLSLHDTQRALLHKQIAYFKIITADIPNVHNPFLLPMFVLQQPAGIETQLLEHDIIISSFRYPSPDSPPINRIVVSAHHTSHQLDILHKLLKNNTAQ</sequence>
<dbReference type="RefSeq" id="WP_157300176.1">
    <property type="nucleotide sequence ID" value="NZ_BAAAZB010000025.1"/>
</dbReference>
<gene>
    <name evidence="4" type="ORF">GO495_13240</name>
</gene>